<feature type="region of interest" description="Disordered" evidence="1">
    <location>
        <begin position="1"/>
        <end position="25"/>
    </location>
</feature>
<accession>A0ABQ7R5V6</accession>
<feature type="region of interest" description="Disordered" evidence="1">
    <location>
        <begin position="187"/>
        <end position="245"/>
    </location>
</feature>
<feature type="compositionally biased region" description="Basic and acidic residues" evidence="1">
    <location>
        <begin position="1"/>
        <end position="12"/>
    </location>
</feature>
<evidence type="ECO:0000256" key="1">
    <source>
        <dbReference type="SAM" id="MobiDB-lite"/>
    </source>
</evidence>
<dbReference type="Proteomes" id="UP000823941">
    <property type="component" value="Chromosome 2"/>
</dbReference>
<keyword evidence="3" id="KW-1185">Reference proteome</keyword>
<protein>
    <submittedName>
        <fullName evidence="2">Uncharacterized protein</fullName>
    </submittedName>
</protein>
<feature type="region of interest" description="Disordered" evidence="1">
    <location>
        <begin position="49"/>
        <end position="69"/>
    </location>
</feature>
<feature type="compositionally biased region" description="Basic and acidic residues" evidence="1">
    <location>
        <begin position="224"/>
        <end position="242"/>
    </location>
</feature>
<gene>
    <name evidence="2" type="ORF">JYU34_001052</name>
</gene>
<evidence type="ECO:0000313" key="2">
    <source>
        <dbReference type="EMBL" id="KAG7312686.1"/>
    </source>
</evidence>
<evidence type="ECO:0000313" key="3">
    <source>
        <dbReference type="Proteomes" id="UP000823941"/>
    </source>
</evidence>
<name>A0ABQ7R5V6_PLUXY</name>
<reference evidence="2 3" key="1">
    <citation type="submission" date="2021-06" db="EMBL/GenBank/DDBJ databases">
        <title>A haploid diamondback moth (Plutella xylostella L.) genome assembly resolves 31 chromosomes and identifies a diamide resistance mutation.</title>
        <authorList>
            <person name="Ward C.M."/>
            <person name="Perry K.D."/>
            <person name="Baker G."/>
            <person name="Powis K."/>
            <person name="Heckel D.G."/>
            <person name="Baxter S.W."/>
        </authorList>
    </citation>
    <scope>NUCLEOTIDE SEQUENCE [LARGE SCALE GENOMIC DNA]</scope>
    <source>
        <strain evidence="2 3">LV</strain>
        <tissue evidence="2">Single pupa</tissue>
    </source>
</reference>
<sequence length="697" mass="76921">MKKSTSSRDGDNPCRNNSRGKKIVRKKTAIEKELLAIEKELKEAEAELQRLEQPNAYKPKPSPQPRIQGKTYQFTLHSGNGSHTSSNNGSIGEAKRNCLTENSGTCRDEKISPIQSLCPKQKDETCHAAGKGTKTTKKQDVPTTFIELDVVKRTEASCQNDVDSLKCRITYLPSTDGSVKSLKIDLERQPSNSSSECKKGMNSEQNNVDTLKPRLKNCQIKNPSDSRSEKQIHKNRASDKKPKSVCQTSKIKQANGLSSCEPVVDDTKYEYIMSQTNSTNYCNGAVVKNACGSPNCVTQESSKTKAETISMFKDDITNGTCGSTSCLPLETSKTQHKKKINACPIENKKPVKTTYGVPKCKSPLNLTGQNNLSNAMCGPKPPFKNKQSVCVNETCDFINKTMDSKLKVSGKPNCENNQTTTTTTNCSVGKKTDPGKKCKIGSHLKNPSVNNNQSNIIDDNEPVDLCAAEYKCEPSDDDERDSCIMSRLPLCKDDLPDFSFYKQPLNNLINSYSNFGKRSLSNTDSCSWNTEKNKDESEPCTMQDHAIVPGKSFTCRDSEYTERNKFNSCDTVEEGSAPNDVCYRHRAKNCSEPQCSNIDIVGRESLCPNKETLKTRGSQTKEGSECTVSKIKTPRKNVSVCSYCSKQSTEPYNKTKPTCVSCNGKSSKGDIIPCDAECLCDCHNQVLSDEVKNCTSI</sequence>
<comment type="caution">
    <text evidence="2">The sequence shown here is derived from an EMBL/GenBank/DDBJ whole genome shotgun (WGS) entry which is preliminary data.</text>
</comment>
<dbReference type="EMBL" id="JAHIBW010000002">
    <property type="protein sequence ID" value="KAG7312686.1"/>
    <property type="molecule type" value="Genomic_DNA"/>
</dbReference>
<organism evidence="2 3">
    <name type="scientific">Plutella xylostella</name>
    <name type="common">Diamondback moth</name>
    <name type="synonym">Plutella maculipennis</name>
    <dbReference type="NCBI Taxonomy" id="51655"/>
    <lineage>
        <taxon>Eukaryota</taxon>
        <taxon>Metazoa</taxon>
        <taxon>Ecdysozoa</taxon>
        <taxon>Arthropoda</taxon>
        <taxon>Hexapoda</taxon>
        <taxon>Insecta</taxon>
        <taxon>Pterygota</taxon>
        <taxon>Neoptera</taxon>
        <taxon>Endopterygota</taxon>
        <taxon>Lepidoptera</taxon>
        <taxon>Glossata</taxon>
        <taxon>Ditrysia</taxon>
        <taxon>Yponomeutoidea</taxon>
        <taxon>Plutellidae</taxon>
        <taxon>Plutella</taxon>
    </lineage>
</organism>
<proteinExistence type="predicted"/>